<proteinExistence type="predicted"/>
<dbReference type="RefSeq" id="XP_009171174.1">
    <property type="nucleotide sequence ID" value="XM_009172910.1"/>
</dbReference>
<feature type="region of interest" description="Disordered" evidence="1">
    <location>
        <begin position="32"/>
        <end position="64"/>
    </location>
</feature>
<protein>
    <submittedName>
        <fullName evidence="2">Uncharacterized protein</fullName>
    </submittedName>
</protein>
<gene>
    <name evidence="2" type="ORF">T265_07400</name>
</gene>
<organism evidence="2 3">
    <name type="scientific">Opisthorchis viverrini</name>
    <name type="common">Southeast Asian liver fluke</name>
    <dbReference type="NCBI Taxonomy" id="6198"/>
    <lineage>
        <taxon>Eukaryota</taxon>
        <taxon>Metazoa</taxon>
        <taxon>Spiralia</taxon>
        <taxon>Lophotrochozoa</taxon>
        <taxon>Platyhelminthes</taxon>
        <taxon>Trematoda</taxon>
        <taxon>Digenea</taxon>
        <taxon>Opisthorchiida</taxon>
        <taxon>Opisthorchiata</taxon>
        <taxon>Opisthorchiidae</taxon>
        <taxon>Opisthorchis</taxon>
    </lineage>
</organism>
<keyword evidence="3" id="KW-1185">Reference proteome</keyword>
<dbReference type="Proteomes" id="UP000054324">
    <property type="component" value="Unassembled WGS sequence"/>
</dbReference>
<evidence type="ECO:0000313" key="3">
    <source>
        <dbReference type="Proteomes" id="UP000054324"/>
    </source>
</evidence>
<dbReference type="EMBL" id="KL596788">
    <property type="protein sequence ID" value="KER25062.1"/>
    <property type="molecule type" value="Genomic_DNA"/>
</dbReference>
<dbReference type="AlphaFoldDB" id="A0A074ZH90"/>
<sequence>MGTEIVAQLEYRRTIRRKSHIESFSCSTLPVPSCHATRRRHDGLDTARSPKPRQGQSRGRGRVRTMNLPLERYVCINSRVTTEKNRPAVAPFGA</sequence>
<evidence type="ECO:0000313" key="2">
    <source>
        <dbReference type="EMBL" id="KER25062.1"/>
    </source>
</evidence>
<dbReference type="CTD" id="20321579"/>
<dbReference type="KEGG" id="ovi:T265_07400"/>
<accession>A0A074ZH90</accession>
<reference evidence="2 3" key="1">
    <citation type="submission" date="2013-11" db="EMBL/GenBank/DDBJ databases">
        <title>Opisthorchis viverrini - life in the bile duct.</title>
        <authorList>
            <person name="Young N.D."/>
            <person name="Nagarajan N."/>
            <person name="Lin S.J."/>
            <person name="Korhonen P.K."/>
            <person name="Jex A.R."/>
            <person name="Hall R.S."/>
            <person name="Safavi-Hemami H."/>
            <person name="Kaewkong W."/>
            <person name="Bertrand D."/>
            <person name="Gao S."/>
            <person name="Seet Q."/>
            <person name="Wongkham S."/>
            <person name="Teh B.T."/>
            <person name="Wongkham C."/>
            <person name="Intapan P.M."/>
            <person name="Maleewong W."/>
            <person name="Yang X."/>
            <person name="Hu M."/>
            <person name="Wang Z."/>
            <person name="Hofmann A."/>
            <person name="Sternberg P.W."/>
            <person name="Tan P."/>
            <person name="Wang J."/>
            <person name="Gasser R.B."/>
        </authorList>
    </citation>
    <scope>NUCLEOTIDE SEQUENCE [LARGE SCALE GENOMIC DNA]</scope>
</reference>
<dbReference type="GeneID" id="20321579"/>
<name>A0A074ZH90_OPIVI</name>
<evidence type="ECO:0000256" key="1">
    <source>
        <dbReference type="SAM" id="MobiDB-lite"/>
    </source>
</evidence>